<protein>
    <submittedName>
        <fullName evidence="1">Uncharacterized protein</fullName>
    </submittedName>
</protein>
<keyword evidence="2" id="KW-1185">Reference proteome</keyword>
<sequence>MFDTSLANKVLEGKSFGFHGGKVRPPFSSARGHGTAMANMILCVCPTTKVYPIRLKTYDNANGKTNILAGYAAKVIQAALDKSDTIASMPRKLPITARVVDFEKRHPVEPGNRAGG</sequence>
<organism evidence="1 2">
    <name type="scientific">Phialophora macrospora</name>
    <dbReference type="NCBI Taxonomy" id="1851006"/>
    <lineage>
        <taxon>Eukaryota</taxon>
        <taxon>Fungi</taxon>
        <taxon>Dikarya</taxon>
        <taxon>Ascomycota</taxon>
        <taxon>Pezizomycotina</taxon>
        <taxon>Eurotiomycetes</taxon>
        <taxon>Chaetothyriomycetidae</taxon>
        <taxon>Chaetothyriales</taxon>
        <taxon>Herpotrichiellaceae</taxon>
        <taxon>Phialophora</taxon>
    </lineage>
</organism>
<dbReference type="EMBL" id="KN846960">
    <property type="protein sequence ID" value="KIW64833.1"/>
    <property type="molecule type" value="Genomic_DNA"/>
</dbReference>
<dbReference type="HOGENOM" id="CLU_2096577_0_0_1"/>
<reference evidence="1 2" key="1">
    <citation type="submission" date="2015-01" db="EMBL/GenBank/DDBJ databases">
        <title>The Genome Sequence of Capronia semiimmersa CBS27337.</title>
        <authorList>
            <consortium name="The Broad Institute Genomics Platform"/>
            <person name="Cuomo C."/>
            <person name="de Hoog S."/>
            <person name="Gorbushina A."/>
            <person name="Stielow B."/>
            <person name="Teixiera M."/>
            <person name="Abouelleil A."/>
            <person name="Chapman S.B."/>
            <person name="Priest M."/>
            <person name="Young S.K."/>
            <person name="Wortman J."/>
            <person name="Nusbaum C."/>
            <person name="Birren B."/>
        </authorList>
    </citation>
    <scope>NUCLEOTIDE SEQUENCE [LARGE SCALE GENOMIC DNA]</scope>
    <source>
        <strain evidence="1 2">CBS 27337</strain>
    </source>
</reference>
<accession>A0A0D2F9Y0</accession>
<evidence type="ECO:0000313" key="1">
    <source>
        <dbReference type="EMBL" id="KIW64833.1"/>
    </source>
</evidence>
<name>A0A0D2F9Y0_9EURO</name>
<dbReference type="AlphaFoldDB" id="A0A0D2F9Y0"/>
<dbReference type="Proteomes" id="UP000054266">
    <property type="component" value="Unassembled WGS sequence"/>
</dbReference>
<gene>
    <name evidence="1" type="ORF">PV04_07139</name>
</gene>
<proteinExistence type="predicted"/>
<evidence type="ECO:0000313" key="2">
    <source>
        <dbReference type="Proteomes" id="UP000054266"/>
    </source>
</evidence>
<dbReference type="STRING" id="5601.A0A0D2F9Y0"/>